<feature type="compositionally biased region" description="Basic and acidic residues" evidence="1">
    <location>
        <begin position="99"/>
        <end position="119"/>
    </location>
</feature>
<dbReference type="Proteomes" id="UP001177003">
    <property type="component" value="Chromosome 9"/>
</dbReference>
<evidence type="ECO:0000313" key="2">
    <source>
        <dbReference type="EMBL" id="CAI9303262.1"/>
    </source>
</evidence>
<feature type="region of interest" description="Disordered" evidence="1">
    <location>
        <begin position="93"/>
        <end position="119"/>
    </location>
</feature>
<protein>
    <submittedName>
        <fullName evidence="2">Uncharacterized protein</fullName>
    </submittedName>
</protein>
<evidence type="ECO:0000313" key="3">
    <source>
        <dbReference type="Proteomes" id="UP001177003"/>
    </source>
</evidence>
<reference evidence="2" key="1">
    <citation type="submission" date="2023-04" db="EMBL/GenBank/DDBJ databases">
        <authorList>
            <person name="Vijverberg K."/>
            <person name="Xiong W."/>
            <person name="Schranz E."/>
        </authorList>
    </citation>
    <scope>NUCLEOTIDE SEQUENCE</scope>
</reference>
<organism evidence="2 3">
    <name type="scientific">Lactuca saligna</name>
    <name type="common">Willowleaf lettuce</name>
    <dbReference type="NCBI Taxonomy" id="75948"/>
    <lineage>
        <taxon>Eukaryota</taxon>
        <taxon>Viridiplantae</taxon>
        <taxon>Streptophyta</taxon>
        <taxon>Embryophyta</taxon>
        <taxon>Tracheophyta</taxon>
        <taxon>Spermatophyta</taxon>
        <taxon>Magnoliopsida</taxon>
        <taxon>eudicotyledons</taxon>
        <taxon>Gunneridae</taxon>
        <taxon>Pentapetalae</taxon>
        <taxon>asterids</taxon>
        <taxon>campanulids</taxon>
        <taxon>Asterales</taxon>
        <taxon>Asteraceae</taxon>
        <taxon>Cichorioideae</taxon>
        <taxon>Cichorieae</taxon>
        <taxon>Lactucinae</taxon>
        <taxon>Lactuca</taxon>
    </lineage>
</organism>
<accession>A0AA36A4W3</accession>
<proteinExistence type="predicted"/>
<evidence type="ECO:0000256" key="1">
    <source>
        <dbReference type="SAM" id="MobiDB-lite"/>
    </source>
</evidence>
<sequence length="119" mass="13725">MLGIDTRVQLTGSGERCLRCDKVEHDDERESEPKIVHGVGSEARHVIRTTTHPVFFLTLSCRNRLHHLFYSLLFILSSTLTPTGVETPDVIGLRKQQQQRKEPEKPLYQMLEEKEEKIA</sequence>
<gene>
    <name evidence="2" type="ORF">LSALG_LOCUS41709</name>
</gene>
<name>A0AA36A4W3_LACSI</name>
<dbReference type="AlphaFoldDB" id="A0AA36A4W3"/>
<dbReference type="EMBL" id="OX465085">
    <property type="protein sequence ID" value="CAI9303262.1"/>
    <property type="molecule type" value="Genomic_DNA"/>
</dbReference>
<keyword evidence="3" id="KW-1185">Reference proteome</keyword>